<feature type="compositionally biased region" description="Basic and acidic residues" evidence="1">
    <location>
        <begin position="23"/>
        <end position="61"/>
    </location>
</feature>
<accession>A0A1E5VUR9</accession>
<evidence type="ECO:0000313" key="2">
    <source>
        <dbReference type="EMBL" id="OEL28866.1"/>
    </source>
</evidence>
<dbReference type="Proteomes" id="UP000095767">
    <property type="component" value="Unassembled WGS sequence"/>
</dbReference>
<dbReference type="OrthoDB" id="673391at2759"/>
<keyword evidence="3" id="KW-1185">Reference proteome</keyword>
<evidence type="ECO:0000313" key="3">
    <source>
        <dbReference type="Proteomes" id="UP000095767"/>
    </source>
</evidence>
<dbReference type="AlphaFoldDB" id="A0A1E5VUR9"/>
<protein>
    <submittedName>
        <fullName evidence="2">Uncharacterized protein</fullName>
    </submittedName>
</protein>
<feature type="region of interest" description="Disordered" evidence="1">
    <location>
        <begin position="1"/>
        <end position="61"/>
    </location>
</feature>
<name>A0A1E5VUR9_9POAL</name>
<comment type="caution">
    <text evidence="2">The sequence shown here is derived from an EMBL/GenBank/DDBJ whole genome shotgun (WGS) entry which is preliminary data.</text>
</comment>
<organism evidence="2 3">
    <name type="scientific">Dichanthelium oligosanthes</name>
    <dbReference type="NCBI Taxonomy" id="888268"/>
    <lineage>
        <taxon>Eukaryota</taxon>
        <taxon>Viridiplantae</taxon>
        <taxon>Streptophyta</taxon>
        <taxon>Embryophyta</taxon>
        <taxon>Tracheophyta</taxon>
        <taxon>Spermatophyta</taxon>
        <taxon>Magnoliopsida</taxon>
        <taxon>Liliopsida</taxon>
        <taxon>Poales</taxon>
        <taxon>Poaceae</taxon>
        <taxon>PACMAD clade</taxon>
        <taxon>Panicoideae</taxon>
        <taxon>Panicodae</taxon>
        <taxon>Paniceae</taxon>
        <taxon>Dichantheliinae</taxon>
        <taxon>Dichanthelium</taxon>
    </lineage>
</organism>
<dbReference type="EMBL" id="LWDX02028961">
    <property type="protein sequence ID" value="OEL28866.1"/>
    <property type="molecule type" value="Genomic_DNA"/>
</dbReference>
<sequence>MDKQNAGDASNSKGTAKMLQSLMKEDTELKKRLEAVKRHGEEQKAGEKDFDQKLERMLNDD</sequence>
<reference evidence="2 3" key="1">
    <citation type="submission" date="2016-09" db="EMBL/GenBank/DDBJ databases">
        <title>The draft genome of Dichanthelium oligosanthes: A C3 panicoid grass species.</title>
        <authorList>
            <person name="Studer A.J."/>
            <person name="Schnable J.C."/>
            <person name="Brutnell T.P."/>
        </authorList>
    </citation>
    <scope>NUCLEOTIDE SEQUENCE [LARGE SCALE GENOMIC DNA]</scope>
    <source>
        <strain evidence="3">cv. Kellogg 1175</strain>
        <tissue evidence="2">Leaf</tissue>
    </source>
</reference>
<proteinExistence type="predicted"/>
<gene>
    <name evidence="2" type="ORF">BAE44_0010118</name>
</gene>
<evidence type="ECO:0000256" key="1">
    <source>
        <dbReference type="SAM" id="MobiDB-lite"/>
    </source>
</evidence>